<feature type="signal peptide" evidence="2">
    <location>
        <begin position="1"/>
        <end position="28"/>
    </location>
</feature>
<feature type="region of interest" description="Disordered" evidence="1">
    <location>
        <begin position="66"/>
        <end position="90"/>
    </location>
</feature>
<accession>A0A0D9ZWA4</accession>
<dbReference type="EnsemblPlants" id="OGLUM05G09310.1">
    <property type="protein sequence ID" value="OGLUM05G09310.1"/>
    <property type="gene ID" value="OGLUM05G09310"/>
</dbReference>
<dbReference type="Gramene" id="OGLUM05G09310.1">
    <property type="protein sequence ID" value="OGLUM05G09310.1"/>
    <property type="gene ID" value="OGLUM05G09310"/>
</dbReference>
<keyword evidence="2" id="KW-0732">Signal</keyword>
<protein>
    <recommendedName>
        <fullName evidence="5">Secreted protein</fullName>
    </recommendedName>
</protein>
<dbReference type="HOGENOM" id="CLU_2444443_0_0_1"/>
<evidence type="ECO:0008006" key="5">
    <source>
        <dbReference type="Google" id="ProtNLM"/>
    </source>
</evidence>
<evidence type="ECO:0000313" key="4">
    <source>
        <dbReference type="Proteomes" id="UP000026961"/>
    </source>
</evidence>
<reference evidence="3" key="2">
    <citation type="submission" date="2018-05" db="EMBL/GenBank/DDBJ databases">
        <title>OgluRS3 (Oryza glumaepatula Reference Sequence Version 3).</title>
        <authorList>
            <person name="Zhang J."/>
            <person name="Kudrna D."/>
            <person name="Lee S."/>
            <person name="Talag J."/>
            <person name="Welchert J."/>
            <person name="Wing R.A."/>
        </authorList>
    </citation>
    <scope>NUCLEOTIDE SEQUENCE [LARGE SCALE GENOMIC DNA]</scope>
</reference>
<sequence>MSRCHLISLPPSSFLYSLLLFSWTELRALRTAEVGVGVGEATESGATAGGAADGGGGVWMHQPAKKMSWTHQSSPATAVTRSETTSMHHI</sequence>
<reference evidence="3" key="1">
    <citation type="submission" date="2015-04" db="UniProtKB">
        <authorList>
            <consortium name="EnsemblPlants"/>
        </authorList>
    </citation>
    <scope>IDENTIFICATION</scope>
</reference>
<organism evidence="3">
    <name type="scientific">Oryza glumipatula</name>
    <dbReference type="NCBI Taxonomy" id="40148"/>
    <lineage>
        <taxon>Eukaryota</taxon>
        <taxon>Viridiplantae</taxon>
        <taxon>Streptophyta</taxon>
        <taxon>Embryophyta</taxon>
        <taxon>Tracheophyta</taxon>
        <taxon>Spermatophyta</taxon>
        <taxon>Magnoliopsida</taxon>
        <taxon>Liliopsida</taxon>
        <taxon>Poales</taxon>
        <taxon>Poaceae</taxon>
        <taxon>BOP clade</taxon>
        <taxon>Oryzoideae</taxon>
        <taxon>Oryzeae</taxon>
        <taxon>Oryzinae</taxon>
        <taxon>Oryza</taxon>
    </lineage>
</organism>
<dbReference type="AlphaFoldDB" id="A0A0D9ZWA4"/>
<keyword evidence="4" id="KW-1185">Reference proteome</keyword>
<proteinExistence type="predicted"/>
<name>A0A0D9ZWA4_9ORYZ</name>
<evidence type="ECO:0000313" key="3">
    <source>
        <dbReference type="EnsemblPlants" id="OGLUM05G09310.1"/>
    </source>
</evidence>
<feature type="compositionally biased region" description="Polar residues" evidence="1">
    <location>
        <begin position="69"/>
        <end position="90"/>
    </location>
</feature>
<feature type="chain" id="PRO_5002353089" description="Secreted protein" evidence="2">
    <location>
        <begin position="29"/>
        <end position="90"/>
    </location>
</feature>
<evidence type="ECO:0000256" key="1">
    <source>
        <dbReference type="SAM" id="MobiDB-lite"/>
    </source>
</evidence>
<evidence type="ECO:0000256" key="2">
    <source>
        <dbReference type="SAM" id="SignalP"/>
    </source>
</evidence>
<dbReference type="Proteomes" id="UP000026961">
    <property type="component" value="Chromosome 5"/>
</dbReference>